<keyword evidence="5" id="KW-1185">Reference proteome</keyword>
<dbReference type="SUPFAM" id="SSF53067">
    <property type="entry name" value="Actin-like ATPase domain"/>
    <property type="match status" value="1"/>
</dbReference>
<dbReference type="Gramene" id="Psat01G0013600-T1">
    <property type="protein sequence ID" value="KAI5440533.1"/>
    <property type="gene ID" value="KIW84_010136"/>
</dbReference>
<dbReference type="Gene3D" id="3.30.420.40">
    <property type="match status" value="1"/>
</dbReference>
<dbReference type="Proteomes" id="UP001058974">
    <property type="component" value="Chromosome 1"/>
</dbReference>
<evidence type="ECO:0000256" key="2">
    <source>
        <dbReference type="ARBA" id="ARBA00022741"/>
    </source>
</evidence>
<dbReference type="InterPro" id="IPR043129">
    <property type="entry name" value="ATPase_NBD"/>
</dbReference>
<protein>
    <submittedName>
        <fullName evidence="4">Uncharacterized protein</fullName>
    </submittedName>
</protein>
<dbReference type="GO" id="GO:0005524">
    <property type="term" value="F:ATP binding"/>
    <property type="evidence" value="ECO:0007669"/>
    <property type="project" value="UniProtKB-KW"/>
</dbReference>
<dbReference type="AlphaFoldDB" id="A0A9D4YJ82"/>
<evidence type="ECO:0000256" key="3">
    <source>
        <dbReference type="ARBA" id="ARBA00022840"/>
    </source>
</evidence>
<dbReference type="FunFam" id="3.30.420.40:FF:000545">
    <property type="entry name" value="Endoplasmic reticulum chaperone BiP"/>
    <property type="match status" value="1"/>
</dbReference>
<gene>
    <name evidence="4" type="ORF">KIW84_010136</name>
</gene>
<keyword evidence="2" id="KW-0547">Nucleotide-binding</keyword>
<dbReference type="InterPro" id="IPR013126">
    <property type="entry name" value="Hsp_70_fam"/>
</dbReference>
<name>A0A9D4YJ82_PEA</name>
<evidence type="ECO:0000256" key="1">
    <source>
        <dbReference type="ARBA" id="ARBA00007381"/>
    </source>
</evidence>
<dbReference type="GO" id="GO:0140662">
    <property type="term" value="F:ATP-dependent protein folding chaperone"/>
    <property type="evidence" value="ECO:0007669"/>
    <property type="project" value="InterPro"/>
</dbReference>
<sequence length="142" mass="15548">MALATLALRASGDSIKCNTSGWSISKSMPVTSLRYRQADELVDVSALCPLLDWKGFGYHRGEEKNFSPEEISSMILTKMREIAEKLLETPIKNAVITVPAYFNDSQRKAAINAGAIAGLNVMQMINEPTVATLAYGQCKYSI</sequence>
<accession>A0A9D4YJ82</accession>
<keyword evidence="3" id="KW-0067">ATP-binding</keyword>
<organism evidence="4 5">
    <name type="scientific">Pisum sativum</name>
    <name type="common">Garden pea</name>
    <name type="synonym">Lathyrus oleraceus</name>
    <dbReference type="NCBI Taxonomy" id="3888"/>
    <lineage>
        <taxon>Eukaryota</taxon>
        <taxon>Viridiplantae</taxon>
        <taxon>Streptophyta</taxon>
        <taxon>Embryophyta</taxon>
        <taxon>Tracheophyta</taxon>
        <taxon>Spermatophyta</taxon>
        <taxon>Magnoliopsida</taxon>
        <taxon>eudicotyledons</taxon>
        <taxon>Gunneridae</taxon>
        <taxon>Pentapetalae</taxon>
        <taxon>rosids</taxon>
        <taxon>fabids</taxon>
        <taxon>Fabales</taxon>
        <taxon>Fabaceae</taxon>
        <taxon>Papilionoideae</taxon>
        <taxon>50 kb inversion clade</taxon>
        <taxon>NPAAA clade</taxon>
        <taxon>Hologalegina</taxon>
        <taxon>IRL clade</taxon>
        <taxon>Fabeae</taxon>
        <taxon>Lathyrus</taxon>
    </lineage>
</organism>
<dbReference type="EMBL" id="JAMSHJ010000001">
    <property type="protein sequence ID" value="KAI5440533.1"/>
    <property type="molecule type" value="Genomic_DNA"/>
</dbReference>
<dbReference type="Pfam" id="PF00012">
    <property type="entry name" value="HSP70"/>
    <property type="match status" value="1"/>
</dbReference>
<evidence type="ECO:0000313" key="5">
    <source>
        <dbReference type="Proteomes" id="UP001058974"/>
    </source>
</evidence>
<comment type="caution">
    <text evidence="4">The sequence shown here is derived from an EMBL/GenBank/DDBJ whole genome shotgun (WGS) entry which is preliminary data.</text>
</comment>
<evidence type="ECO:0000313" key="4">
    <source>
        <dbReference type="EMBL" id="KAI5440533.1"/>
    </source>
</evidence>
<proteinExistence type="inferred from homology"/>
<comment type="similarity">
    <text evidence="1">Belongs to the heat shock protein 70 family.</text>
</comment>
<reference evidence="4 5" key="1">
    <citation type="journal article" date="2022" name="Nat. Genet.">
        <title>Improved pea reference genome and pan-genome highlight genomic features and evolutionary characteristics.</title>
        <authorList>
            <person name="Yang T."/>
            <person name="Liu R."/>
            <person name="Luo Y."/>
            <person name="Hu S."/>
            <person name="Wang D."/>
            <person name="Wang C."/>
            <person name="Pandey M.K."/>
            <person name="Ge S."/>
            <person name="Xu Q."/>
            <person name="Li N."/>
            <person name="Li G."/>
            <person name="Huang Y."/>
            <person name="Saxena R.K."/>
            <person name="Ji Y."/>
            <person name="Li M."/>
            <person name="Yan X."/>
            <person name="He Y."/>
            <person name="Liu Y."/>
            <person name="Wang X."/>
            <person name="Xiang C."/>
            <person name="Varshney R.K."/>
            <person name="Ding H."/>
            <person name="Gao S."/>
            <person name="Zong X."/>
        </authorList>
    </citation>
    <scope>NUCLEOTIDE SEQUENCE [LARGE SCALE GENOMIC DNA]</scope>
    <source>
        <strain evidence="4 5">cv. Zhongwan 6</strain>
    </source>
</reference>
<dbReference type="PANTHER" id="PTHR19375">
    <property type="entry name" value="HEAT SHOCK PROTEIN 70KDA"/>
    <property type="match status" value="1"/>
</dbReference>